<dbReference type="Proteomes" id="UP000318416">
    <property type="component" value="Unassembled WGS sequence"/>
</dbReference>
<protein>
    <submittedName>
        <fullName evidence="1">Molybdopterin converting factor small subunit</fullName>
    </submittedName>
</protein>
<keyword evidence="2" id="KW-1185">Reference proteome</keyword>
<dbReference type="Gene3D" id="3.10.20.30">
    <property type="match status" value="1"/>
</dbReference>
<dbReference type="InterPro" id="IPR012675">
    <property type="entry name" value="Beta-grasp_dom_sf"/>
</dbReference>
<name>A0A561ETN7_9ACTN</name>
<dbReference type="InterPro" id="IPR003749">
    <property type="entry name" value="ThiS/MoaD-like"/>
</dbReference>
<dbReference type="SUPFAM" id="SSF54285">
    <property type="entry name" value="MoaD/ThiS"/>
    <property type="match status" value="1"/>
</dbReference>
<reference evidence="1 2" key="1">
    <citation type="submission" date="2019-06" db="EMBL/GenBank/DDBJ databases">
        <title>Sequencing the genomes of 1000 actinobacteria strains.</title>
        <authorList>
            <person name="Klenk H.-P."/>
        </authorList>
    </citation>
    <scope>NUCLEOTIDE SEQUENCE [LARGE SCALE GENOMIC DNA]</scope>
    <source>
        <strain evidence="1 2">DSM 41649</strain>
    </source>
</reference>
<sequence>MAAATSAGTEQNSTVRVKGTIRYWAAAKAAAGIAEEPYEATTLAEALAAARARHADRPRLLQVLDHCSYLVDGAQVGARDHAVVPLTEGGTVEVLPPFAGG</sequence>
<dbReference type="AlphaFoldDB" id="A0A561ETN7"/>
<comment type="caution">
    <text evidence="1">The sequence shown here is derived from an EMBL/GenBank/DDBJ whole genome shotgun (WGS) entry which is preliminary data.</text>
</comment>
<evidence type="ECO:0000313" key="2">
    <source>
        <dbReference type="Proteomes" id="UP000318416"/>
    </source>
</evidence>
<accession>A0A561ETN7</accession>
<dbReference type="InterPro" id="IPR016155">
    <property type="entry name" value="Mopterin_synth/thiamin_S_b"/>
</dbReference>
<organism evidence="1 2">
    <name type="scientific">Kitasatospora atroaurantiaca</name>
    <dbReference type="NCBI Taxonomy" id="285545"/>
    <lineage>
        <taxon>Bacteria</taxon>
        <taxon>Bacillati</taxon>
        <taxon>Actinomycetota</taxon>
        <taxon>Actinomycetes</taxon>
        <taxon>Kitasatosporales</taxon>
        <taxon>Streptomycetaceae</taxon>
        <taxon>Kitasatospora</taxon>
    </lineage>
</organism>
<evidence type="ECO:0000313" key="1">
    <source>
        <dbReference type="EMBL" id="TWE18941.1"/>
    </source>
</evidence>
<proteinExistence type="predicted"/>
<dbReference type="EMBL" id="VIVR01000001">
    <property type="protein sequence ID" value="TWE18941.1"/>
    <property type="molecule type" value="Genomic_DNA"/>
</dbReference>
<dbReference type="Pfam" id="PF02597">
    <property type="entry name" value="ThiS"/>
    <property type="match status" value="1"/>
</dbReference>
<gene>
    <name evidence="1" type="ORF">FB465_4042</name>
</gene>
<dbReference type="RefSeq" id="WP_211785822.1">
    <property type="nucleotide sequence ID" value="NZ_BAAABR010000045.1"/>
</dbReference>